<dbReference type="EMBL" id="ABCS01000087">
    <property type="protein sequence ID" value="EDM75579.1"/>
    <property type="molecule type" value="Genomic_DNA"/>
</dbReference>
<feature type="domain" description="Glycosyltransferase subfamily 4-like N-terminal" evidence="1">
    <location>
        <begin position="25"/>
        <end position="183"/>
    </location>
</feature>
<name>A6GEY7_9BACT</name>
<dbReference type="AlphaFoldDB" id="A6GEY7"/>
<evidence type="ECO:0000259" key="1">
    <source>
        <dbReference type="Pfam" id="PF13579"/>
    </source>
</evidence>
<dbReference type="eggNOG" id="COG0438">
    <property type="taxonomic scope" value="Bacteria"/>
</dbReference>
<dbReference type="InterPro" id="IPR050194">
    <property type="entry name" value="Glycosyltransferase_grp1"/>
</dbReference>
<dbReference type="SUPFAM" id="SSF53756">
    <property type="entry name" value="UDP-Glycosyltransferase/glycogen phosphorylase"/>
    <property type="match status" value="1"/>
</dbReference>
<organism evidence="2 3">
    <name type="scientific">Plesiocystis pacifica SIR-1</name>
    <dbReference type="NCBI Taxonomy" id="391625"/>
    <lineage>
        <taxon>Bacteria</taxon>
        <taxon>Pseudomonadati</taxon>
        <taxon>Myxococcota</taxon>
        <taxon>Polyangia</taxon>
        <taxon>Nannocystales</taxon>
        <taxon>Nannocystaceae</taxon>
        <taxon>Plesiocystis</taxon>
    </lineage>
</organism>
<dbReference type="Pfam" id="PF13692">
    <property type="entry name" value="Glyco_trans_1_4"/>
    <property type="match status" value="1"/>
</dbReference>
<dbReference type="Gene3D" id="3.40.50.2000">
    <property type="entry name" value="Glycogen Phosphorylase B"/>
    <property type="match status" value="2"/>
</dbReference>
<protein>
    <submittedName>
        <fullName evidence="2">Second mannosyl transferase</fullName>
    </submittedName>
</protein>
<dbReference type="PANTHER" id="PTHR45947">
    <property type="entry name" value="SULFOQUINOVOSYL TRANSFERASE SQD2"/>
    <property type="match status" value="1"/>
</dbReference>
<keyword evidence="2" id="KW-0808">Transferase</keyword>
<dbReference type="Proteomes" id="UP000005801">
    <property type="component" value="Unassembled WGS sequence"/>
</dbReference>
<dbReference type="CDD" id="cd03808">
    <property type="entry name" value="GT4_CapM-like"/>
    <property type="match status" value="1"/>
</dbReference>
<dbReference type="PANTHER" id="PTHR45947:SF3">
    <property type="entry name" value="SULFOQUINOVOSYL TRANSFERASE SQD2"/>
    <property type="match status" value="1"/>
</dbReference>
<proteinExistence type="predicted"/>
<gene>
    <name evidence="2" type="ORF">PPSIR1_28996</name>
</gene>
<comment type="caution">
    <text evidence="2">The sequence shown here is derived from an EMBL/GenBank/DDBJ whole genome shotgun (WGS) entry which is preliminary data.</text>
</comment>
<dbReference type="Pfam" id="PF13579">
    <property type="entry name" value="Glyco_trans_4_4"/>
    <property type="match status" value="1"/>
</dbReference>
<accession>A6GEY7</accession>
<dbReference type="InterPro" id="IPR028098">
    <property type="entry name" value="Glyco_trans_4-like_N"/>
</dbReference>
<evidence type="ECO:0000313" key="3">
    <source>
        <dbReference type="Proteomes" id="UP000005801"/>
    </source>
</evidence>
<reference evidence="2 3" key="1">
    <citation type="submission" date="2007-06" db="EMBL/GenBank/DDBJ databases">
        <authorList>
            <person name="Shimkets L."/>
            <person name="Ferriera S."/>
            <person name="Johnson J."/>
            <person name="Kravitz S."/>
            <person name="Beeson K."/>
            <person name="Sutton G."/>
            <person name="Rogers Y.-H."/>
            <person name="Friedman R."/>
            <person name="Frazier M."/>
            <person name="Venter J.C."/>
        </authorList>
    </citation>
    <scope>NUCLEOTIDE SEQUENCE [LARGE SCALE GENOMIC DNA]</scope>
    <source>
        <strain evidence="2 3">SIR-1</strain>
    </source>
</reference>
<evidence type="ECO:0000313" key="2">
    <source>
        <dbReference type="EMBL" id="EDM75579.1"/>
    </source>
</evidence>
<dbReference type="GO" id="GO:0016757">
    <property type="term" value="F:glycosyltransferase activity"/>
    <property type="evidence" value="ECO:0007669"/>
    <property type="project" value="TreeGrafter"/>
</dbReference>
<dbReference type="STRING" id="391625.PPSIR1_28996"/>
<sequence>MGERDPAADRPRRVAFVVTRSDSVGGVQVCIHGLAVGLRAAGHEVEVFAGGDGPFAELCERDGVRVTRLRHMLREIDPLRDPRGLAELHRELQRFRPELISSHSTKAGWFARAVARQLGVANVYTAHGWAFGWQRGAKATIARGMEIVTAPLADCIITVSEHDRRKALDAGVGRPLQVLTVHNAVTELEPASAFRADPGKQPARIVSVARLEAPKEPLLLLDALGDLAERSPALDWELELIGDGPLRPAIEARLAQARGWGNRVHLLGTRDDVPQRLAQAQLFVLCSRHEGFPISNLEAMRAGLPVISSEVGGVDEAIDRGVNGELVPPGDRRAWTRVLGELLADPAARTRMGSAGRTAFETRFNFELHLRRTWSVYHQALERHLDRLG</sequence>
<keyword evidence="3" id="KW-1185">Reference proteome</keyword>